<keyword evidence="1" id="KW-0732">Signal</keyword>
<evidence type="ECO:0000256" key="1">
    <source>
        <dbReference type="SAM" id="SignalP"/>
    </source>
</evidence>
<proteinExistence type="predicted"/>
<evidence type="ECO:0000313" key="2">
    <source>
        <dbReference type="EMBL" id="MEB3039972.1"/>
    </source>
</evidence>
<gene>
    <name evidence="2" type="ORF">VJJ49_04595</name>
</gene>
<dbReference type="EMBL" id="JAYKBV010000005">
    <property type="protein sequence ID" value="MEB3039972.1"/>
    <property type="molecule type" value="Genomic_DNA"/>
</dbReference>
<organism evidence="2 3">
    <name type="scientific">Capnocytophaga gingivalis</name>
    <dbReference type="NCBI Taxonomy" id="1017"/>
    <lineage>
        <taxon>Bacteria</taxon>
        <taxon>Pseudomonadati</taxon>
        <taxon>Bacteroidota</taxon>
        <taxon>Flavobacteriia</taxon>
        <taxon>Flavobacteriales</taxon>
        <taxon>Flavobacteriaceae</taxon>
        <taxon>Capnocytophaga</taxon>
    </lineage>
</organism>
<reference evidence="2 3" key="1">
    <citation type="submission" date="2023-12" db="EMBL/GenBank/DDBJ databases">
        <title>Genomic sequences of Capnocytophaga and Parvimonas strains.</title>
        <authorList>
            <person name="Watt R.M."/>
            <person name="Wang M."/>
            <person name="Yang T."/>
            <person name="Tong W.M."/>
        </authorList>
    </citation>
    <scope>NUCLEOTIDE SEQUENCE [LARGE SCALE GENOMIC DNA]</scope>
    <source>
        <strain evidence="2 3">CCUG 13156</strain>
    </source>
</reference>
<protein>
    <submittedName>
        <fullName evidence="2">Porin</fullName>
    </submittedName>
</protein>
<comment type="caution">
    <text evidence="2">The sequence shown here is derived from an EMBL/GenBank/DDBJ whole genome shotgun (WGS) entry which is preliminary data.</text>
</comment>
<feature type="chain" id="PRO_5046197413" evidence="1">
    <location>
        <begin position="19"/>
        <end position="387"/>
    </location>
</feature>
<dbReference type="SUPFAM" id="SSF56935">
    <property type="entry name" value="Porins"/>
    <property type="match status" value="1"/>
</dbReference>
<accession>A0ABU5Y7R9</accession>
<keyword evidence="3" id="KW-1185">Reference proteome</keyword>
<dbReference type="Proteomes" id="UP001324270">
    <property type="component" value="Unassembled WGS sequence"/>
</dbReference>
<dbReference type="Pfam" id="PF07396">
    <property type="entry name" value="Porin_O_P"/>
    <property type="match status" value="1"/>
</dbReference>
<sequence length="387" mass="44484">MKKILIPTMSLLSLGAFAQEDLQGQINQLKAELEQLKMSRTMEVAAPSTNEQSSLQKKFNFFFNFQSSFDVVSDENDKLFANFRARQLRLEVRGDITDRIFYRFRHRLNKPTAATSLDNLAKATDMLYAGFRLSDKWAVTIGKMCQAWGGFEFDLNPMNIYEYSDFIENMDNFMLGGMVTFAPNVNHEFNLQITDVRNDSFKTLYGTPVDINASKAPLTYIFNWNGNLFKGLLQTRYAVGLQSEAEGYNNTMLTLGNKLNFSKVQVFVDYMRADEQLDRLKYTPLSATNPTLKDVTYNTFVLKGEYQPIPKLNIFAQGLYETAENNELNNKMIGLGYFTGVEYIPFSDQDLRFFLAYVGRSRENKQTNITNNTNRVSIGMMYRIKAF</sequence>
<feature type="signal peptide" evidence="1">
    <location>
        <begin position="1"/>
        <end position="18"/>
    </location>
</feature>
<dbReference type="InterPro" id="IPR010870">
    <property type="entry name" value="Porin_O/P"/>
</dbReference>
<name>A0ABU5Y7R9_9FLAO</name>
<dbReference type="RefSeq" id="WP_323979098.1">
    <property type="nucleotide sequence ID" value="NZ_JAYKBV010000005.1"/>
</dbReference>
<evidence type="ECO:0000313" key="3">
    <source>
        <dbReference type="Proteomes" id="UP001324270"/>
    </source>
</evidence>